<dbReference type="SUPFAM" id="SSF103473">
    <property type="entry name" value="MFS general substrate transporter"/>
    <property type="match status" value="1"/>
</dbReference>
<dbReference type="AlphaFoldDB" id="A0A0L6V9P2"/>
<feature type="transmembrane region" description="Helical" evidence="6">
    <location>
        <begin position="82"/>
        <end position="104"/>
    </location>
</feature>
<keyword evidence="3 6" id="KW-0812">Transmembrane</keyword>
<evidence type="ECO:0000256" key="4">
    <source>
        <dbReference type="ARBA" id="ARBA00022989"/>
    </source>
</evidence>
<dbReference type="PANTHER" id="PTHR23506:SF23">
    <property type="entry name" value="GH10249P"/>
    <property type="match status" value="1"/>
</dbReference>
<evidence type="ECO:0000256" key="6">
    <source>
        <dbReference type="SAM" id="Phobius"/>
    </source>
</evidence>
<evidence type="ECO:0000256" key="3">
    <source>
        <dbReference type="ARBA" id="ARBA00022692"/>
    </source>
</evidence>
<gene>
    <name evidence="7" type="ORF">VP01_2195g2</name>
</gene>
<keyword evidence="4 6" id="KW-1133">Transmembrane helix</keyword>
<feature type="transmembrane region" description="Helical" evidence="6">
    <location>
        <begin position="278"/>
        <end position="298"/>
    </location>
</feature>
<dbReference type="Pfam" id="PF07690">
    <property type="entry name" value="MFS_1"/>
    <property type="match status" value="1"/>
</dbReference>
<dbReference type="Proteomes" id="UP000037035">
    <property type="component" value="Unassembled WGS sequence"/>
</dbReference>
<dbReference type="InterPro" id="IPR050930">
    <property type="entry name" value="MFS_Vesicular_Transporter"/>
</dbReference>
<sequence length="560" mass="59565">MVCGDSAVLGGEVGEEYSESSQRHNDIKSESLKSFLVCPRAGLFPQSSWRLALEGKQRSPRNTQPNGTNSQMSDCFRRVTSSVPYITCTVSLGLLADTAAYGILIPVLPFRLQATGYSDIPATSSYPCSVIAAFAFGLIVSSVHYSIPRLTVPYPSSPTHPCPTAILEATTLSLYRVFRSFFATHLCFLKIWSHLCPPLLPQPLVWSCSGNLPRFLCSLLRGSCKALGGGTAIWTLGLALISDVVPEAHLGWVMGYVMLGWSVGTVGGPLAGGLLYDFLGYDSLFVFALVITAIDFILRALVQEKRSSPVTAESPPAVEIENKEDASGSTRPASKVHALLSLLTNSRCWTLCGLTFVFGRSGAQSQCCFMMIRNWINMGWNDMYVAFAFCGLLDAGMTMLVKERYGLSSRGAALILIAAVAPSLVSSPLAGRLADTYGAKRPILGALFLGTPFFGVLSIDTSLPIFIASVAITGLLLTGLSAPITQGARFPRKISLHSAALTGSRLMGGMHIRSGGGGSTEKVGETGFAHVYGIFNLAFSVGALVGPLCIGAYVHVSPTT</sequence>
<dbReference type="EMBL" id="LAVV01007053">
    <property type="protein sequence ID" value="KNZ57282.1"/>
    <property type="molecule type" value="Genomic_DNA"/>
</dbReference>
<feature type="transmembrane region" description="Helical" evidence="6">
    <location>
        <begin position="124"/>
        <end position="147"/>
    </location>
</feature>
<comment type="subcellular location">
    <subcellularLocation>
        <location evidence="1">Membrane</location>
        <topology evidence="1">Multi-pass membrane protein</topology>
    </subcellularLocation>
</comment>
<accession>A0A0L6V9P2</accession>
<evidence type="ECO:0008006" key="9">
    <source>
        <dbReference type="Google" id="ProtNLM"/>
    </source>
</evidence>
<feature type="transmembrane region" description="Helical" evidence="6">
    <location>
        <begin position="531"/>
        <end position="554"/>
    </location>
</feature>
<keyword evidence="2" id="KW-0813">Transport</keyword>
<evidence type="ECO:0000256" key="1">
    <source>
        <dbReference type="ARBA" id="ARBA00004141"/>
    </source>
</evidence>
<dbReference type="GO" id="GO:0016020">
    <property type="term" value="C:membrane"/>
    <property type="evidence" value="ECO:0007669"/>
    <property type="project" value="UniProtKB-SubCell"/>
</dbReference>
<evidence type="ECO:0000313" key="8">
    <source>
        <dbReference type="Proteomes" id="UP000037035"/>
    </source>
</evidence>
<dbReference type="STRING" id="27349.A0A0L6V9P2"/>
<organism evidence="7 8">
    <name type="scientific">Puccinia sorghi</name>
    <dbReference type="NCBI Taxonomy" id="27349"/>
    <lineage>
        <taxon>Eukaryota</taxon>
        <taxon>Fungi</taxon>
        <taxon>Dikarya</taxon>
        <taxon>Basidiomycota</taxon>
        <taxon>Pucciniomycotina</taxon>
        <taxon>Pucciniomycetes</taxon>
        <taxon>Pucciniales</taxon>
        <taxon>Pucciniaceae</taxon>
        <taxon>Puccinia</taxon>
    </lineage>
</organism>
<evidence type="ECO:0000256" key="5">
    <source>
        <dbReference type="ARBA" id="ARBA00023136"/>
    </source>
</evidence>
<dbReference type="Gene3D" id="1.20.1250.20">
    <property type="entry name" value="MFS general substrate transporter like domains"/>
    <property type="match status" value="2"/>
</dbReference>
<comment type="caution">
    <text evidence="7">The sequence shown here is derived from an EMBL/GenBank/DDBJ whole genome shotgun (WGS) entry which is preliminary data.</text>
</comment>
<feature type="transmembrane region" description="Helical" evidence="6">
    <location>
        <begin position="465"/>
        <end position="484"/>
    </location>
</feature>
<evidence type="ECO:0000313" key="7">
    <source>
        <dbReference type="EMBL" id="KNZ57282.1"/>
    </source>
</evidence>
<name>A0A0L6V9P2_9BASI</name>
<keyword evidence="8" id="KW-1185">Reference proteome</keyword>
<dbReference type="InterPro" id="IPR011701">
    <property type="entry name" value="MFS"/>
</dbReference>
<proteinExistence type="predicted"/>
<keyword evidence="5 6" id="KW-0472">Membrane</keyword>
<dbReference type="PANTHER" id="PTHR23506">
    <property type="entry name" value="GH10249P"/>
    <property type="match status" value="1"/>
</dbReference>
<reference evidence="7 8" key="1">
    <citation type="submission" date="2015-08" db="EMBL/GenBank/DDBJ databases">
        <title>Next Generation Sequencing and Analysis of the Genome of Puccinia sorghi L Schw, the Causal Agent of Maize Common Rust.</title>
        <authorList>
            <person name="Rochi L."/>
            <person name="Burguener G."/>
            <person name="Darino M."/>
            <person name="Turjanski A."/>
            <person name="Kreff E."/>
            <person name="Dieguez M.J."/>
            <person name="Sacco F."/>
        </authorList>
    </citation>
    <scope>NUCLEOTIDE SEQUENCE [LARGE SCALE GENOMIC DNA]</scope>
    <source>
        <strain evidence="7 8">RO10H11247</strain>
    </source>
</reference>
<evidence type="ECO:0000256" key="2">
    <source>
        <dbReference type="ARBA" id="ARBA00022448"/>
    </source>
</evidence>
<dbReference type="VEuPathDB" id="FungiDB:VP01_2195g2"/>
<feature type="transmembrane region" description="Helical" evidence="6">
    <location>
        <begin position="443"/>
        <end position="459"/>
    </location>
</feature>
<protein>
    <recommendedName>
        <fullName evidence="9">Major facilitator superfamily (MFS) profile domain-containing protein</fullName>
    </recommendedName>
</protein>
<dbReference type="GO" id="GO:0022857">
    <property type="term" value="F:transmembrane transporter activity"/>
    <property type="evidence" value="ECO:0007669"/>
    <property type="project" value="InterPro"/>
</dbReference>
<dbReference type="InterPro" id="IPR036259">
    <property type="entry name" value="MFS_trans_sf"/>
</dbReference>
<feature type="transmembrane region" description="Helical" evidence="6">
    <location>
        <begin position="383"/>
        <end position="401"/>
    </location>
</feature>
<dbReference type="OrthoDB" id="440553at2759"/>
<feature type="transmembrane region" description="Helical" evidence="6">
    <location>
        <begin position="413"/>
        <end position="431"/>
    </location>
</feature>
<feature type="transmembrane region" description="Helical" evidence="6">
    <location>
        <begin position="250"/>
        <end position="272"/>
    </location>
</feature>